<accession>A0ABW3S662</accession>
<keyword evidence="2" id="KW-1185">Reference proteome</keyword>
<name>A0ABW3S662_9BACL</name>
<gene>
    <name evidence="1" type="ORF">ACFQ2Z_02865</name>
</gene>
<reference evidence="2" key="1">
    <citation type="journal article" date="2019" name="Int. J. Syst. Evol. Microbiol.">
        <title>The Global Catalogue of Microorganisms (GCM) 10K type strain sequencing project: providing services to taxonomists for standard genome sequencing and annotation.</title>
        <authorList>
            <consortium name="The Broad Institute Genomics Platform"/>
            <consortium name="The Broad Institute Genome Sequencing Center for Infectious Disease"/>
            <person name="Wu L."/>
            <person name="Ma J."/>
        </authorList>
    </citation>
    <scope>NUCLEOTIDE SEQUENCE [LARGE SCALE GENOMIC DNA]</scope>
    <source>
        <strain evidence="2">CCUG 48216</strain>
    </source>
</reference>
<evidence type="ECO:0008006" key="3">
    <source>
        <dbReference type="Google" id="ProtNLM"/>
    </source>
</evidence>
<proteinExistence type="predicted"/>
<dbReference type="RefSeq" id="WP_240267453.1">
    <property type="nucleotide sequence ID" value="NZ_JAKSXN010000001.1"/>
</dbReference>
<evidence type="ECO:0000313" key="2">
    <source>
        <dbReference type="Proteomes" id="UP001597211"/>
    </source>
</evidence>
<comment type="caution">
    <text evidence="1">The sequence shown here is derived from an EMBL/GenBank/DDBJ whole genome shotgun (WGS) entry which is preliminary data.</text>
</comment>
<dbReference type="Proteomes" id="UP001597211">
    <property type="component" value="Unassembled WGS sequence"/>
</dbReference>
<organism evidence="1 2">
    <name type="scientific">Paenibacillus timonensis</name>
    <dbReference type="NCBI Taxonomy" id="225915"/>
    <lineage>
        <taxon>Bacteria</taxon>
        <taxon>Bacillati</taxon>
        <taxon>Bacillota</taxon>
        <taxon>Bacilli</taxon>
        <taxon>Bacillales</taxon>
        <taxon>Paenibacillaceae</taxon>
        <taxon>Paenibacillus</taxon>
    </lineage>
</organism>
<evidence type="ECO:0000313" key="1">
    <source>
        <dbReference type="EMBL" id="MFD1180291.1"/>
    </source>
</evidence>
<dbReference type="EMBL" id="JBHTKZ010000002">
    <property type="protein sequence ID" value="MFD1180291.1"/>
    <property type="molecule type" value="Genomic_DNA"/>
</dbReference>
<protein>
    <recommendedName>
        <fullName evidence="3">Histidine kinase</fullName>
    </recommendedName>
</protein>
<sequence length="71" mass="8554">MFWIGILFTLIMLADWFMQKKEGVKLRTRMTVLLVSICFFITSEVVFKLKDQWNLPVLFRYLSETMLGRLF</sequence>